<name>A0A653AXK1_ECTOL</name>
<protein>
    <submittedName>
        <fullName evidence="1">Uncharacterized protein</fullName>
    </submittedName>
</protein>
<reference evidence="1" key="1">
    <citation type="submission" date="2018-11" db="EMBL/GenBank/DDBJ databases">
        <authorList>
            <consortium name="Genoscope - CEA"/>
            <person name="William W."/>
        </authorList>
    </citation>
    <scope>NUCLEOTIDE SEQUENCE [LARGE SCALE GENOMIC DNA]</scope>
    <source>
        <strain evidence="1">T9AD</strain>
    </source>
</reference>
<organism evidence="1">
    <name type="scientific">Ectopseudomonas oleovorans</name>
    <name type="common">Pseudomonas oleovorans</name>
    <dbReference type="NCBI Taxonomy" id="301"/>
    <lineage>
        <taxon>Bacteria</taxon>
        <taxon>Pseudomonadati</taxon>
        <taxon>Pseudomonadota</taxon>
        <taxon>Gammaproteobacteria</taxon>
        <taxon>Pseudomonadales</taxon>
        <taxon>Pseudomonadaceae</taxon>
        <taxon>Ectopseudomonas</taxon>
    </lineage>
</organism>
<proteinExistence type="predicted"/>
<accession>A0A653AXK1</accession>
<dbReference type="EMBL" id="LR130779">
    <property type="protein sequence ID" value="VDN61094.1"/>
    <property type="molecule type" value="Genomic_DNA"/>
</dbReference>
<sequence>MAGSKQPRIGYREAPLRLGCKDESSSYLPPFPCINSS</sequence>
<dbReference type="AlphaFoldDB" id="A0A653AXK1"/>
<evidence type="ECO:0000313" key="1">
    <source>
        <dbReference type="EMBL" id="VDN61094.1"/>
    </source>
</evidence>
<gene>
    <name evidence="1" type="ORF">POT9AD_0098</name>
</gene>